<reference evidence="6" key="1">
    <citation type="submission" date="2018-09" db="EMBL/GenBank/DDBJ databases">
        <authorList>
            <person name="Livingstone P.G."/>
            <person name="Whitworth D.E."/>
        </authorList>
    </citation>
    <scope>NUCLEOTIDE SEQUENCE [LARGE SCALE GENOMIC DNA]</scope>
    <source>
        <strain evidence="6">CA051B</strain>
    </source>
</reference>
<keyword evidence="2" id="KW-0677">Repeat</keyword>
<dbReference type="PROSITE" id="PS51257">
    <property type="entry name" value="PROKAR_LIPOPROTEIN"/>
    <property type="match status" value="1"/>
</dbReference>
<dbReference type="InterPro" id="IPR021655">
    <property type="entry name" value="Put_metal-bd"/>
</dbReference>
<keyword evidence="1" id="KW-0344">Guanine-nucleotide releasing factor</keyword>
<dbReference type="PRINTS" id="PR00633">
    <property type="entry name" value="RCCNDNSATION"/>
</dbReference>
<feature type="region of interest" description="Disordered" evidence="3">
    <location>
        <begin position="1057"/>
        <end position="1077"/>
    </location>
</feature>
<feature type="compositionally biased region" description="Polar residues" evidence="3">
    <location>
        <begin position="1065"/>
        <end position="1075"/>
    </location>
</feature>
<sequence>MKWGRAPLGWCVTALLTLSAACGESLPAPEPGPEPSTKTDQRQRVDGLEVRDVAAGAYHSLAVRTDGVVWSWGQNTDGQLGRGVASAVPQATPLPLSLPRPMIAVAAGSGHSLALDETGHVWAWGRNHRGQAGGADPGVRVLVPTQVPLLSGITRIAARADLSLAVDGNGTVWAWGQNADGELGQPQMGPDDQAHPLPVPVVIPALAPGDPYLPQGPSDLTPPEDVTKIVSIAAGGHHVLALGRTGRVWGWGRNDFAQVGTGASSAPILTPTLLRTWKTAAVAAGEFHSLLYDNEVPRHAVSWGLNGSGQGGRSFVSEPPSPWQFLPSPSGAVPDTTAGGDLAAGDDFSLFVQGYPYGDLVTWGANEAGQLGDTTLVSRPSAAYARRWDSYFQTYTKVDSVARVAGGARHGLSVHYERWEYSGCPVVWAWGDNSQGQLGLGGLSPGVSRFVQPGLPLRLFYRDLDGDGHGAPADFVNACAAPPGFVAVAEDCDDSSPERTPGAEELCDGLDNDCDGQVDEGVCTVWYRDADGDSFGNANDSRRDATRPAGYVADATDCDDTRSNVSPQASEVCDGLDNNCEGSVDEGVGALWYRDADGDGHGDLGTSAAACGQPAGFVSNAGDCNDTNAAIRPGATEVCDSVDNNCNGAVDEGVKSTFYRDADGDGFGTSSLSTQACSQPAGYASNASDCNDSSSSIRPGAAEVCDSVDNNCNGSVDEGVGTTWYRDADGDGYGNASQSTLACSQPSGYVSNAGDCNDSSSSIRPGVAEVCDSVDNNCNGAVDEGVGSTWYRDADGDGHGNASQSTVACSQPSGYVSNASDCNDSNGGIRPGATEVCDGVDNNCNGSVDEGVGSIYYRDADGDGFGTSSLSTQACSQPAGYASNASDCNDSNASIRPGATEVCDSVDNNCNGSVDEGVGSTWYRDADGDGYGNPSQPTLACSQPSGYVSNAGDCNDSSSSIRPGAAEVCDSVDNNCNGSVDEGAGSTWYRDADGDGYGNSSQSTVACSQPSGYVSNASDCNDSSSSIRPGAAEVCDGVDNNCNGSVDEGAGSTYYRDADGDGYGNPSQTARSCSRPSGYVSNSSDCNDSNASIRPGATEVCDSVDNNCNGSVDEGAGSTWYRDADGDGYGNPSQSTLACSKPSGYVSNASDCNDSSSSIRPGAAEVCDSVDNNCNGSVDEGAGSTWYRDADGDGYGNSSQSTVACSQPSGYVSNASDCNDSNGGIRPGATEVCDSVDNNCNGSVDEGGVCAPTCPSGLTLCNGTCVNTSNDLFNCGSCGYRCQSYGIACVEGVCKYSRPP</sequence>
<dbReference type="GO" id="GO:0005085">
    <property type="term" value="F:guanyl-nucleotide exchange factor activity"/>
    <property type="evidence" value="ECO:0007669"/>
    <property type="project" value="TreeGrafter"/>
</dbReference>
<dbReference type="EMBL" id="RAWB01000294">
    <property type="protein sequence ID" value="RKH54636.1"/>
    <property type="molecule type" value="Genomic_DNA"/>
</dbReference>
<accession>A0A3A8PDZ1</accession>
<name>A0A3A8PDZ1_9BACT</name>
<feature type="domain" description="RCC1-like" evidence="4">
    <location>
        <begin position="41"/>
        <end position="410"/>
    </location>
</feature>
<evidence type="ECO:0000259" key="4">
    <source>
        <dbReference type="Pfam" id="PF25390"/>
    </source>
</evidence>
<dbReference type="Proteomes" id="UP000272888">
    <property type="component" value="Unassembled WGS sequence"/>
</dbReference>
<protein>
    <recommendedName>
        <fullName evidence="4">RCC1-like domain-containing protein</fullName>
    </recommendedName>
</protein>
<feature type="region of interest" description="Disordered" evidence="3">
    <location>
        <begin position="25"/>
        <end position="44"/>
    </location>
</feature>
<dbReference type="PANTHER" id="PTHR45982">
    <property type="entry name" value="REGULATOR OF CHROMOSOME CONDENSATION"/>
    <property type="match status" value="1"/>
</dbReference>
<evidence type="ECO:0000256" key="3">
    <source>
        <dbReference type="SAM" id="MobiDB-lite"/>
    </source>
</evidence>
<dbReference type="Gene3D" id="2.130.10.30">
    <property type="entry name" value="Regulator of chromosome condensation 1/beta-lactamase-inhibitor protein II"/>
    <property type="match status" value="2"/>
</dbReference>
<evidence type="ECO:0000313" key="5">
    <source>
        <dbReference type="EMBL" id="RKH54636.1"/>
    </source>
</evidence>
<proteinExistence type="predicted"/>
<dbReference type="SUPFAM" id="SSF50985">
    <property type="entry name" value="RCC1/BLIP-II"/>
    <property type="match status" value="1"/>
</dbReference>
<evidence type="ECO:0000256" key="2">
    <source>
        <dbReference type="ARBA" id="ARBA00022737"/>
    </source>
</evidence>
<comment type="caution">
    <text evidence="5">The sequence shown here is derived from an EMBL/GenBank/DDBJ whole genome shotgun (WGS) entry which is preliminary data.</text>
</comment>
<evidence type="ECO:0000313" key="6">
    <source>
        <dbReference type="Proteomes" id="UP000272888"/>
    </source>
</evidence>
<dbReference type="InterPro" id="IPR009091">
    <property type="entry name" value="RCC1/BLIP-II"/>
</dbReference>
<dbReference type="PANTHER" id="PTHR45982:SF1">
    <property type="entry name" value="REGULATOR OF CHROMOSOME CONDENSATION"/>
    <property type="match status" value="1"/>
</dbReference>
<dbReference type="InterPro" id="IPR051553">
    <property type="entry name" value="Ran_GTPase-activating"/>
</dbReference>
<dbReference type="PROSITE" id="PS50012">
    <property type="entry name" value="RCC1_3"/>
    <property type="match status" value="5"/>
</dbReference>
<evidence type="ECO:0000256" key="1">
    <source>
        <dbReference type="ARBA" id="ARBA00022658"/>
    </source>
</evidence>
<dbReference type="Pfam" id="PF25390">
    <property type="entry name" value="WD40_RLD"/>
    <property type="match status" value="1"/>
</dbReference>
<dbReference type="Pfam" id="PF11617">
    <property type="entry name" value="Cu-binding_MopE"/>
    <property type="match status" value="12"/>
</dbReference>
<gene>
    <name evidence="5" type="ORF">D7V93_25185</name>
</gene>
<keyword evidence="6" id="KW-1185">Reference proteome</keyword>
<dbReference type="InterPro" id="IPR058923">
    <property type="entry name" value="RCC1-like_dom"/>
</dbReference>
<dbReference type="PROSITE" id="PS00626">
    <property type="entry name" value="RCC1_2"/>
    <property type="match status" value="2"/>
</dbReference>
<organism evidence="5 6">
    <name type="scientific">Corallococcus llansteffanensis</name>
    <dbReference type="NCBI Taxonomy" id="2316731"/>
    <lineage>
        <taxon>Bacteria</taxon>
        <taxon>Pseudomonadati</taxon>
        <taxon>Myxococcota</taxon>
        <taxon>Myxococcia</taxon>
        <taxon>Myxococcales</taxon>
        <taxon>Cystobacterineae</taxon>
        <taxon>Myxococcaceae</taxon>
        <taxon>Corallococcus</taxon>
    </lineage>
</organism>
<dbReference type="GO" id="GO:0005737">
    <property type="term" value="C:cytoplasm"/>
    <property type="evidence" value="ECO:0007669"/>
    <property type="project" value="TreeGrafter"/>
</dbReference>
<dbReference type="InterPro" id="IPR000408">
    <property type="entry name" value="Reg_chr_condens"/>
</dbReference>